<keyword evidence="1" id="KW-0863">Zinc-finger</keyword>
<dbReference type="PROSITE" id="PS50089">
    <property type="entry name" value="ZF_RING_2"/>
    <property type="match status" value="1"/>
</dbReference>
<dbReference type="InParanoid" id="A0A068TRL3"/>
<accession>A0A068TRL3</accession>
<protein>
    <recommendedName>
        <fullName evidence="3">RING-type domain-containing protein</fullName>
    </recommendedName>
</protein>
<keyword evidence="5" id="KW-1185">Reference proteome</keyword>
<feature type="domain" description="RING-type" evidence="3">
    <location>
        <begin position="831"/>
        <end position="871"/>
    </location>
</feature>
<dbReference type="Pfam" id="PF20235">
    <property type="entry name" value="PIR2-like_helical"/>
    <property type="match status" value="1"/>
</dbReference>
<dbReference type="InterPro" id="IPR013083">
    <property type="entry name" value="Znf_RING/FYVE/PHD"/>
</dbReference>
<dbReference type="InterPro" id="IPR046527">
    <property type="entry name" value="PIR2-like_helical"/>
</dbReference>
<dbReference type="PANTHER" id="PTHR46405">
    <property type="entry name" value="OS05G0141500 PROTEIN"/>
    <property type="match status" value="1"/>
</dbReference>
<dbReference type="Gene3D" id="3.30.40.10">
    <property type="entry name" value="Zinc/RING finger domain, C3HC4 (zinc finger)"/>
    <property type="match status" value="1"/>
</dbReference>
<dbReference type="EMBL" id="HG739087">
    <property type="protein sequence ID" value="CDO98955.1"/>
    <property type="molecule type" value="Genomic_DNA"/>
</dbReference>
<feature type="coiled-coil region" evidence="2">
    <location>
        <begin position="677"/>
        <end position="771"/>
    </location>
</feature>
<evidence type="ECO:0000256" key="2">
    <source>
        <dbReference type="SAM" id="Coils"/>
    </source>
</evidence>
<dbReference type="InterPro" id="IPR046934">
    <property type="entry name" value="PIR2-like"/>
</dbReference>
<dbReference type="InterPro" id="IPR001841">
    <property type="entry name" value="Znf_RING"/>
</dbReference>
<dbReference type="CDD" id="cd23128">
    <property type="entry name" value="RING-HC_MIP1-like"/>
    <property type="match status" value="1"/>
</dbReference>
<gene>
    <name evidence="4" type="ORF">GSCOC_T00025941001</name>
</gene>
<dbReference type="GO" id="GO:0008270">
    <property type="term" value="F:zinc ion binding"/>
    <property type="evidence" value="ECO:0007669"/>
    <property type="project" value="UniProtKB-KW"/>
</dbReference>
<dbReference type="AlphaFoldDB" id="A0A068TRL3"/>
<evidence type="ECO:0000313" key="5">
    <source>
        <dbReference type="Proteomes" id="UP000295252"/>
    </source>
</evidence>
<organism evidence="4 5">
    <name type="scientific">Coffea canephora</name>
    <name type="common">Robusta coffee</name>
    <dbReference type="NCBI Taxonomy" id="49390"/>
    <lineage>
        <taxon>Eukaryota</taxon>
        <taxon>Viridiplantae</taxon>
        <taxon>Streptophyta</taxon>
        <taxon>Embryophyta</taxon>
        <taxon>Tracheophyta</taxon>
        <taxon>Spermatophyta</taxon>
        <taxon>Magnoliopsida</taxon>
        <taxon>eudicotyledons</taxon>
        <taxon>Gunneridae</taxon>
        <taxon>Pentapetalae</taxon>
        <taxon>asterids</taxon>
        <taxon>lamiids</taxon>
        <taxon>Gentianales</taxon>
        <taxon>Rubiaceae</taxon>
        <taxon>Ixoroideae</taxon>
        <taxon>Gardenieae complex</taxon>
        <taxon>Bertiereae - Coffeeae clade</taxon>
        <taxon>Coffeeae</taxon>
        <taxon>Coffea</taxon>
    </lineage>
</organism>
<dbReference type="OMA" id="CAMDYST"/>
<evidence type="ECO:0000313" key="4">
    <source>
        <dbReference type="EMBL" id="CDO98955.1"/>
    </source>
</evidence>
<proteinExistence type="predicted"/>
<reference evidence="5" key="1">
    <citation type="journal article" date="2014" name="Science">
        <title>The coffee genome provides insight into the convergent evolution of caffeine biosynthesis.</title>
        <authorList>
            <person name="Denoeud F."/>
            <person name="Carretero-Paulet L."/>
            <person name="Dereeper A."/>
            <person name="Droc G."/>
            <person name="Guyot R."/>
            <person name="Pietrella M."/>
            <person name="Zheng C."/>
            <person name="Alberti A."/>
            <person name="Anthony F."/>
            <person name="Aprea G."/>
            <person name="Aury J.M."/>
            <person name="Bento P."/>
            <person name="Bernard M."/>
            <person name="Bocs S."/>
            <person name="Campa C."/>
            <person name="Cenci A."/>
            <person name="Combes M.C."/>
            <person name="Crouzillat D."/>
            <person name="Da Silva C."/>
            <person name="Daddiego L."/>
            <person name="De Bellis F."/>
            <person name="Dussert S."/>
            <person name="Garsmeur O."/>
            <person name="Gayraud T."/>
            <person name="Guignon V."/>
            <person name="Jahn K."/>
            <person name="Jamilloux V."/>
            <person name="Joet T."/>
            <person name="Labadie K."/>
            <person name="Lan T."/>
            <person name="Leclercq J."/>
            <person name="Lepelley M."/>
            <person name="Leroy T."/>
            <person name="Li L.T."/>
            <person name="Librado P."/>
            <person name="Lopez L."/>
            <person name="Munoz A."/>
            <person name="Noel B."/>
            <person name="Pallavicini A."/>
            <person name="Perrotta G."/>
            <person name="Poncet V."/>
            <person name="Pot D."/>
            <person name="Priyono X."/>
            <person name="Rigoreau M."/>
            <person name="Rouard M."/>
            <person name="Rozas J."/>
            <person name="Tranchant-Dubreuil C."/>
            <person name="VanBuren R."/>
            <person name="Zhang Q."/>
            <person name="Andrade A.C."/>
            <person name="Argout X."/>
            <person name="Bertrand B."/>
            <person name="de Kochko A."/>
            <person name="Graziosi G."/>
            <person name="Henry R.J."/>
            <person name="Jayarama X."/>
            <person name="Ming R."/>
            <person name="Nagai C."/>
            <person name="Rounsley S."/>
            <person name="Sankoff D."/>
            <person name="Giuliano G."/>
            <person name="Albert V.A."/>
            <person name="Wincker P."/>
            <person name="Lashermes P."/>
        </authorList>
    </citation>
    <scope>NUCLEOTIDE SEQUENCE [LARGE SCALE GENOMIC DNA]</scope>
    <source>
        <strain evidence="5">cv. DH200-94</strain>
    </source>
</reference>
<dbReference type="OrthoDB" id="774873at2759"/>
<sequence>MASTVLKACGGASSESSLMIVQEKGSRNKRKFRADTPMAEPNKVVPEPQSECKIYEFTAEKFDSVLSHAPSNGCETCCVKQDQSEGLKLDLGLSCLAGPSEVGSSLQREEVEAYESDHNAQWNDLTESELQELVLSNLESNLKTAIKKIVAYGYSEKVATDAVSRSGQCFGTKDTVSNIVDSTLAYLRGGRHVDTLREYDFDNLMALEHYMLAESVCFLREVKPDFSTGDAMWFLLVSDMNISHACTMEGDHPNNIVSDLASLSLTSDADASVSCSHNGPSEATNMANPYGHTFHSEATTVAGVSSLKSKRSLVAHGLAPDKERPSSPAAAVEKTFSLAGTSVSEEKFVGSRKVSGFTRRDYILRQKSLHLDKSSRTYGSKVSSRTGKLSGFGGLVLDKKLRPIAESTGVNSRNIFKIGKAVGVEMPQDNLNHNISANVGFPSGPVFNMGAANSVSVSISSKSDVESTNAESSLPTANDSPALIGADTELSLSLPAKSSCGPMAADAEISNSSYRVVPVDESLPHSVPEEKRDEMILKLVPRVRELQNQLQEWTEWANQKVMQAARRLSKDKAELKALRQEKDEVERLKKEKQNLEENTMKKLSEMENALCKASSQVERANATVRKLEVENAALRQEMEVAKSRAAETAASCEEVYRREKANMLKFQSREKQKGMIQEELAAEKSKYMQLKQKLEQAEDLRAQLEDRWRQEAKRKEELLAQASLLKKEREQIEVSLKTKEDSMKSKAENNLRKHKDDIQKLEKEISKLRLMTDSSKIAALKRGIDGNYASRLTDSTYAPLPKESHISYISKVVNDFQDYSGGGDVKRERECVMCLSEEMSVVFLPCAHQVVCRTCNELHEKQGMEDCPSCRSPIRQRICVRYACA</sequence>
<feature type="coiled-coil region" evidence="2">
    <location>
        <begin position="558"/>
        <end position="644"/>
    </location>
</feature>
<evidence type="ECO:0000259" key="3">
    <source>
        <dbReference type="PROSITE" id="PS50089"/>
    </source>
</evidence>
<dbReference type="Proteomes" id="UP000295252">
    <property type="component" value="Chromosome V"/>
</dbReference>
<dbReference type="SUPFAM" id="SSF57850">
    <property type="entry name" value="RING/U-box"/>
    <property type="match status" value="1"/>
</dbReference>
<name>A0A068TRL3_COFCA</name>
<dbReference type="PANTHER" id="PTHR46405:SF2">
    <property type="entry name" value="OS05G0141500 PROTEIN"/>
    <property type="match status" value="1"/>
</dbReference>
<evidence type="ECO:0000256" key="1">
    <source>
        <dbReference type="PROSITE-ProRule" id="PRU00175"/>
    </source>
</evidence>
<dbReference type="PhylomeDB" id="A0A068TRL3"/>
<dbReference type="Pfam" id="PF13920">
    <property type="entry name" value="zf-C3HC4_3"/>
    <property type="match status" value="1"/>
</dbReference>
<keyword evidence="2" id="KW-0175">Coiled coil</keyword>
<keyword evidence="1" id="KW-0479">Metal-binding</keyword>
<keyword evidence="1" id="KW-0862">Zinc</keyword>
<dbReference type="STRING" id="49390.A0A068TRL3"/>
<dbReference type="Gramene" id="CDO98955">
    <property type="protein sequence ID" value="CDO98955"/>
    <property type="gene ID" value="GSCOC_T00025941001"/>
</dbReference>
<dbReference type="FunCoup" id="A0A068TRL3">
    <property type="interactions" value="1129"/>
</dbReference>